<dbReference type="AlphaFoldDB" id="A0A0K1Q6Y0"/>
<organism evidence="1 2">
    <name type="scientific">Labilithrix luteola</name>
    <dbReference type="NCBI Taxonomy" id="1391654"/>
    <lineage>
        <taxon>Bacteria</taxon>
        <taxon>Pseudomonadati</taxon>
        <taxon>Myxococcota</taxon>
        <taxon>Polyangia</taxon>
        <taxon>Polyangiales</taxon>
        <taxon>Labilitrichaceae</taxon>
        <taxon>Labilithrix</taxon>
    </lineage>
</organism>
<dbReference type="KEGG" id="llu:AKJ09_07823"/>
<gene>
    <name evidence="1" type="ORF">AKJ09_07823</name>
</gene>
<accession>A0A0K1Q6Y0</accession>
<dbReference type="Gene3D" id="3.40.630.30">
    <property type="match status" value="2"/>
</dbReference>
<dbReference type="SUPFAM" id="SSF55729">
    <property type="entry name" value="Acyl-CoA N-acyltransferases (Nat)"/>
    <property type="match status" value="1"/>
</dbReference>
<protein>
    <submittedName>
        <fullName evidence="1">Uncharacterized protein</fullName>
    </submittedName>
</protein>
<dbReference type="Pfam" id="PF13527">
    <property type="entry name" value="Acetyltransf_9"/>
    <property type="match status" value="1"/>
</dbReference>
<dbReference type="RefSeq" id="WP_146652317.1">
    <property type="nucleotide sequence ID" value="NZ_CP012333.1"/>
</dbReference>
<dbReference type="EMBL" id="CP012333">
    <property type="protein sequence ID" value="AKV01160.1"/>
    <property type="molecule type" value="Genomic_DNA"/>
</dbReference>
<name>A0A0K1Q6Y0_9BACT</name>
<dbReference type="InterPro" id="IPR016181">
    <property type="entry name" value="Acyl_CoA_acyltransferase"/>
</dbReference>
<evidence type="ECO:0000313" key="1">
    <source>
        <dbReference type="EMBL" id="AKV01160.1"/>
    </source>
</evidence>
<proteinExistence type="predicted"/>
<dbReference type="Proteomes" id="UP000064967">
    <property type="component" value="Chromosome"/>
</dbReference>
<dbReference type="STRING" id="1391654.AKJ09_07823"/>
<sequence length="364" mass="40894">MSERTNAASATEALELRAMHRDPRDLDLFRACFARNNPRARTAESLTWQYYDNTTDRLFVDLAVADQGERIAAIYASLPGFVRVNGEKRLALQSLDTLTDSDFRGKGLFVTLAKKTFARATDDGAALIYGFPNGNSAHGFFKKLGWTSLDPVPFLVRPLRASYVADRLKLGSTAKHFVPDFPFVLGGHRRRAGVVELVSADERITRLWTRFSSNIGVALDRSATYFDWRLFRKPEENYRVLALEEGGELVALCAFATKNKHGGRIGYVMELMHDRSPSGWRGASHLLGLAVRAMADDGVDSILAWSFPHSSNFLVYARHAFVPLPERLRPIELHFGARAFDPSVRSVVEERTNWYLSYLDSDTV</sequence>
<evidence type="ECO:0000313" key="2">
    <source>
        <dbReference type="Proteomes" id="UP000064967"/>
    </source>
</evidence>
<reference evidence="1 2" key="1">
    <citation type="submission" date="2015-08" db="EMBL/GenBank/DDBJ databases">
        <authorList>
            <person name="Babu N.S."/>
            <person name="Beckwith C.J."/>
            <person name="Beseler K.G."/>
            <person name="Brison A."/>
            <person name="Carone J.V."/>
            <person name="Caskin T.P."/>
            <person name="Diamond M."/>
            <person name="Durham M.E."/>
            <person name="Foxe J.M."/>
            <person name="Go M."/>
            <person name="Henderson B.A."/>
            <person name="Jones I.B."/>
            <person name="McGettigan J.A."/>
            <person name="Micheletti S.J."/>
            <person name="Nasrallah M.E."/>
            <person name="Ortiz D."/>
            <person name="Piller C.R."/>
            <person name="Privatt S.R."/>
            <person name="Schneider S.L."/>
            <person name="Sharp S."/>
            <person name="Smith T.C."/>
            <person name="Stanton J.D."/>
            <person name="Ullery H.E."/>
            <person name="Wilson R.J."/>
            <person name="Serrano M.G."/>
            <person name="Buck G."/>
            <person name="Lee V."/>
            <person name="Wang Y."/>
            <person name="Carvalho R."/>
            <person name="Voegtly L."/>
            <person name="Shi R."/>
            <person name="Duckworth R."/>
            <person name="Johnson A."/>
            <person name="Loviza R."/>
            <person name="Walstead R."/>
            <person name="Shah Z."/>
            <person name="Kiflezghi M."/>
            <person name="Wade K."/>
            <person name="Ball S.L."/>
            <person name="Bradley K.W."/>
            <person name="Asai D.J."/>
            <person name="Bowman C.A."/>
            <person name="Russell D.A."/>
            <person name="Pope W.H."/>
            <person name="Jacobs-Sera D."/>
            <person name="Hendrix R.W."/>
            <person name="Hatfull G.F."/>
        </authorList>
    </citation>
    <scope>NUCLEOTIDE SEQUENCE [LARGE SCALE GENOMIC DNA]</scope>
    <source>
        <strain evidence="1 2">DSM 27648</strain>
    </source>
</reference>
<dbReference type="OrthoDB" id="5422175at2"/>
<keyword evidence="2" id="KW-1185">Reference proteome</keyword>